<sequence>HDARCSVYALAAILVQKDSKVQLKHDIESTSRRRVRPFFKSNVVAPHSTSVSSQG</sequence>
<gene>
    <name evidence="1" type="ORF">K435DRAFT_772200</name>
</gene>
<evidence type="ECO:0000313" key="1">
    <source>
        <dbReference type="EMBL" id="THV07835.1"/>
    </source>
</evidence>
<dbReference type="EMBL" id="ML179036">
    <property type="protein sequence ID" value="THV07835.1"/>
    <property type="molecule type" value="Genomic_DNA"/>
</dbReference>
<evidence type="ECO:0000313" key="2">
    <source>
        <dbReference type="Proteomes" id="UP000297245"/>
    </source>
</evidence>
<protein>
    <submittedName>
        <fullName evidence="1">Uncharacterized protein</fullName>
    </submittedName>
</protein>
<organism evidence="1 2">
    <name type="scientific">Dendrothele bispora (strain CBS 962.96)</name>
    <dbReference type="NCBI Taxonomy" id="1314807"/>
    <lineage>
        <taxon>Eukaryota</taxon>
        <taxon>Fungi</taxon>
        <taxon>Dikarya</taxon>
        <taxon>Basidiomycota</taxon>
        <taxon>Agaricomycotina</taxon>
        <taxon>Agaricomycetes</taxon>
        <taxon>Agaricomycetidae</taxon>
        <taxon>Agaricales</taxon>
        <taxon>Agaricales incertae sedis</taxon>
        <taxon>Dendrothele</taxon>
    </lineage>
</organism>
<accession>A0A4S8MX99</accession>
<feature type="non-terminal residue" evidence="1">
    <location>
        <position position="1"/>
    </location>
</feature>
<dbReference type="AlphaFoldDB" id="A0A4S8MX99"/>
<dbReference type="Proteomes" id="UP000297245">
    <property type="component" value="Unassembled WGS sequence"/>
</dbReference>
<keyword evidence="2" id="KW-1185">Reference proteome</keyword>
<reference evidence="1 2" key="1">
    <citation type="journal article" date="2019" name="Nat. Ecol. Evol.">
        <title>Megaphylogeny resolves global patterns of mushroom evolution.</title>
        <authorList>
            <person name="Varga T."/>
            <person name="Krizsan K."/>
            <person name="Foldi C."/>
            <person name="Dima B."/>
            <person name="Sanchez-Garcia M."/>
            <person name="Sanchez-Ramirez S."/>
            <person name="Szollosi G.J."/>
            <person name="Szarkandi J.G."/>
            <person name="Papp V."/>
            <person name="Albert L."/>
            <person name="Andreopoulos W."/>
            <person name="Angelini C."/>
            <person name="Antonin V."/>
            <person name="Barry K.W."/>
            <person name="Bougher N.L."/>
            <person name="Buchanan P."/>
            <person name="Buyck B."/>
            <person name="Bense V."/>
            <person name="Catcheside P."/>
            <person name="Chovatia M."/>
            <person name="Cooper J."/>
            <person name="Damon W."/>
            <person name="Desjardin D."/>
            <person name="Finy P."/>
            <person name="Geml J."/>
            <person name="Haridas S."/>
            <person name="Hughes K."/>
            <person name="Justo A."/>
            <person name="Karasinski D."/>
            <person name="Kautmanova I."/>
            <person name="Kiss B."/>
            <person name="Kocsube S."/>
            <person name="Kotiranta H."/>
            <person name="LaButti K.M."/>
            <person name="Lechner B.E."/>
            <person name="Liimatainen K."/>
            <person name="Lipzen A."/>
            <person name="Lukacs Z."/>
            <person name="Mihaltcheva S."/>
            <person name="Morgado L.N."/>
            <person name="Niskanen T."/>
            <person name="Noordeloos M.E."/>
            <person name="Ohm R.A."/>
            <person name="Ortiz-Santana B."/>
            <person name="Ovrebo C."/>
            <person name="Racz N."/>
            <person name="Riley R."/>
            <person name="Savchenko A."/>
            <person name="Shiryaev A."/>
            <person name="Soop K."/>
            <person name="Spirin V."/>
            <person name="Szebenyi C."/>
            <person name="Tomsovsky M."/>
            <person name="Tulloss R.E."/>
            <person name="Uehling J."/>
            <person name="Grigoriev I.V."/>
            <person name="Vagvolgyi C."/>
            <person name="Papp T."/>
            <person name="Martin F.M."/>
            <person name="Miettinen O."/>
            <person name="Hibbett D.S."/>
            <person name="Nagy L.G."/>
        </authorList>
    </citation>
    <scope>NUCLEOTIDE SEQUENCE [LARGE SCALE GENOMIC DNA]</scope>
    <source>
        <strain evidence="1 2">CBS 962.96</strain>
    </source>
</reference>
<proteinExistence type="predicted"/>
<name>A0A4S8MX99_DENBC</name>